<feature type="compositionally biased region" description="Basic and acidic residues" evidence="1">
    <location>
        <begin position="31"/>
        <end position="40"/>
    </location>
</feature>
<evidence type="ECO:0000313" key="2">
    <source>
        <dbReference type="EnsemblMetazoa" id="OVOC3760.1"/>
    </source>
</evidence>
<dbReference type="EMBL" id="CMVM020000121">
    <property type="status" value="NOT_ANNOTATED_CDS"/>
    <property type="molecule type" value="Genomic_DNA"/>
</dbReference>
<accession>A0A8R1XU88</accession>
<dbReference type="Proteomes" id="UP000024404">
    <property type="component" value="Unassembled WGS sequence"/>
</dbReference>
<feature type="compositionally biased region" description="Polar residues" evidence="1">
    <location>
        <begin position="1"/>
        <end position="21"/>
    </location>
</feature>
<sequence>MMNSEQKLQSDGLSTFTTNSGILDGIPLLPEKSKTENNSEFSAKDYVKESMQNLSQNFSITGSQPLSPTPEITNITKDAQESPDMMQSLTATENDKLHTEKNKPKVVNNANSLIIRKLI</sequence>
<feature type="region of interest" description="Disordered" evidence="1">
    <location>
        <begin position="1"/>
        <end position="40"/>
    </location>
</feature>
<evidence type="ECO:0000313" key="3">
    <source>
        <dbReference type="Proteomes" id="UP000024404"/>
    </source>
</evidence>
<dbReference type="EnsemblMetazoa" id="OVOC3760.1">
    <property type="protein sequence ID" value="OVOC3760.1"/>
    <property type="gene ID" value="WBGene00240569"/>
</dbReference>
<keyword evidence="3" id="KW-1185">Reference proteome</keyword>
<organism evidence="2 3">
    <name type="scientific">Onchocerca volvulus</name>
    <dbReference type="NCBI Taxonomy" id="6282"/>
    <lineage>
        <taxon>Eukaryota</taxon>
        <taxon>Metazoa</taxon>
        <taxon>Ecdysozoa</taxon>
        <taxon>Nematoda</taxon>
        <taxon>Chromadorea</taxon>
        <taxon>Rhabditida</taxon>
        <taxon>Spirurina</taxon>
        <taxon>Spiruromorpha</taxon>
        <taxon>Filarioidea</taxon>
        <taxon>Onchocercidae</taxon>
        <taxon>Onchocerca</taxon>
    </lineage>
</organism>
<reference evidence="3" key="1">
    <citation type="submission" date="2013-10" db="EMBL/GenBank/DDBJ databases">
        <title>Genome sequencing of Onchocerca volvulus.</title>
        <authorList>
            <person name="Cotton J."/>
            <person name="Tsai J."/>
            <person name="Stanley E."/>
            <person name="Tracey A."/>
            <person name="Holroyd N."/>
            <person name="Lustigman S."/>
            <person name="Berriman M."/>
        </authorList>
    </citation>
    <scope>NUCLEOTIDE SEQUENCE</scope>
</reference>
<evidence type="ECO:0000256" key="1">
    <source>
        <dbReference type="SAM" id="MobiDB-lite"/>
    </source>
</evidence>
<name>A0A8R1XU88_ONCVO</name>
<proteinExistence type="predicted"/>
<protein>
    <submittedName>
        <fullName evidence="2">Uncharacterized protein</fullName>
    </submittedName>
</protein>
<reference evidence="2" key="2">
    <citation type="submission" date="2022-06" db="UniProtKB">
        <authorList>
            <consortium name="EnsemblMetazoa"/>
        </authorList>
    </citation>
    <scope>IDENTIFICATION</scope>
</reference>
<dbReference type="AlphaFoldDB" id="A0A8R1XU88"/>